<name>A0A8S1GPR8_9PELO</name>
<dbReference type="Proteomes" id="UP000835052">
    <property type="component" value="Unassembled WGS sequence"/>
</dbReference>
<dbReference type="AlphaFoldDB" id="A0A8S1GPR8"/>
<organism evidence="3 4">
    <name type="scientific">Caenorhabditis auriculariae</name>
    <dbReference type="NCBI Taxonomy" id="2777116"/>
    <lineage>
        <taxon>Eukaryota</taxon>
        <taxon>Metazoa</taxon>
        <taxon>Ecdysozoa</taxon>
        <taxon>Nematoda</taxon>
        <taxon>Chromadorea</taxon>
        <taxon>Rhabditida</taxon>
        <taxon>Rhabditina</taxon>
        <taxon>Rhabditomorpha</taxon>
        <taxon>Rhabditoidea</taxon>
        <taxon>Rhabditidae</taxon>
        <taxon>Peloderinae</taxon>
        <taxon>Caenorhabditis</taxon>
    </lineage>
</organism>
<dbReference type="NCBIfam" id="TIGR00172">
    <property type="entry name" value="maf"/>
    <property type="match status" value="1"/>
</dbReference>
<keyword evidence="4" id="KW-1185">Reference proteome</keyword>
<dbReference type="OrthoDB" id="10267058at2759"/>
<gene>
    <name evidence="3" type="ORF">CAUJ_LOCUS512</name>
</gene>
<dbReference type="InterPro" id="IPR003697">
    <property type="entry name" value="Maf-like"/>
</dbReference>
<evidence type="ECO:0000313" key="3">
    <source>
        <dbReference type="EMBL" id="CAD6184593.1"/>
    </source>
</evidence>
<proteinExistence type="inferred from homology"/>
<keyword evidence="2" id="KW-0378">Hydrolase</keyword>
<dbReference type="HAMAP" id="MF_00528">
    <property type="entry name" value="Maf"/>
    <property type="match status" value="1"/>
</dbReference>
<dbReference type="PANTHER" id="PTHR43213">
    <property type="entry name" value="BIFUNCTIONAL DTTP/UTP PYROPHOSPHATASE/METHYLTRANSFERASE PROTEIN-RELATED"/>
    <property type="match status" value="1"/>
</dbReference>
<dbReference type="InterPro" id="IPR029001">
    <property type="entry name" value="ITPase-like_fam"/>
</dbReference>
<accession>A0A8S1GPR8</accession>
<dbReference type="Gene3D" id="3.90.950.10">
    <property type="match status" value="1"/>
</dbReference>
<comment type="cofactor">
    <cofactor evidence="1">
        <name>a divalent metal cation</name>
        <dbReference type="ChEBI" id="CHEBI:60240"/>
    </cofactor>
</comment>
<evidence type="ECO:0000256" key="1">
    <source>
        <dbReference type="ARBA" id="ARBA00001968"/>
    </source>
</evidence>
<dbReference type="Pfam" id="PF02545">
    <property type="entry name" value="Maf"/>
    <property type="match status" value="1"/>
</dbReference>
<reference evidence="3" key="1">
    <citation type="submission" date="2020-10" db="EMBL/GenBank/DDBJ databases">
        <authorList>
            <person name="Kikuchi T."/>
        </authorList>
    </citation>
    <scope>NUCLEOTIDE SEQUENCE</scope>
    <source>
        <strain evidence="3">NKZ352</strain>
    </source>
</reference>
<comment type="caution">
    <text evidence="3">The sequence shown here is derived from an EMBL/GenBank/DDBJ whole genome shotgun (WGS) entry which is preliminary data.</text>
</comment>
<dbReference type="PANTHER" id="PTHR43213:SF5">
    <property type="entry name" value="BIFUNCTIONAL DTTP_UTP PYROPHOSPHATASE_METHYLTRANSFERASE PROTEIN-RELATED"/>
    <property type="match status" value="1"/>
</dbReference>
<sequence>MNDVIVVLASQSPNRLKLLHQIGVKPLVVVSNFEENLPKTLPVEEFVVETARGKLNAVVEQLKTEKKRYDVVIACDTVIHFEGEIIGKPEDAADAVRTLQRLRRNSHDVFSGVALHFAADDLTETFCEKTIVHFGDFPDRVIEKYVASGEPLKKAGSYGIGEFAATFVSGVEGCLPNVVGLPLHRVFQALLRKNLV</sequence>
<dbReference type="CDD" id="cd00555">
    <property type="entry name" value="Maf"/>
    <property type="match status" value="1"/>
</dbReference>
<dbReference type="PIRSF" id="PIRSF006305">
    <property type="entry name" value="Maf"/>
    <property type="match status" value="1"/>
</dbReference>
<dbReference type="GO" id="GO:0047429">
    <property type="term" value="F:nucleoside triphosphate diphosphatase activity"/>
    <property type="evidence" value="ECO:0007669"/>
    <property type="project" value="InterPro"/>
</dbReference>
<evidence type="ECO:0000256" key="2">
    <source>
        <dbReference type="ARBA" id="ARBA00022801"/>
    </source>
</evidence>
<evidence type="ECO:0000313" key="4">
    <source>
        <dbReference type="Proteomes" id="UP000835052"/>
    </source>
</evidence>
<dbReference type="EMBL" id="CAJGYM010000001">
    <property type="protein sequence ID" value="CAD6184593.1"/>
    <property type="molecule type" value="Genomic_DNA"/>
</dbReference>
<protein>
    <submittedName>
        <fullName evidence="3">Uncharacterized protein</fullName>
    </submittedName>
</protein>
<dbReference type="SUPFAM" id="SSF52972">
    <property type="entry name" value="ITPase-like"/>
    <property type="match status" value="1"/>
</dbReference>